<feature type="region of interest" description="Disordered" evidence="7">
    <location>
        <begin position="300"/>
        <end position="320"/>
    </location>
</feature>
<dbReference type="InterPro" id="IPR002524">
    <property type="entry name" value="Cation_efflux"/>
</dbReference>
<reference evidence="12" key="1">
    <citation type="submission" date="2018-04" db="EMBL/GenBank/DDBJ databases">
        <authorList>
            <person name="Cornet L."/>
        </authorList>
    </citation>
    <scope>NUCLEOTIDE SEQUENCE [LARGE SCALE GENOMIC DNA]</scope>
</reference>
<dbReference type="EMBL" id="QBMN01000167">
    <property type="protein sequence ID" value="PZO35467.1"/>
    <property type="molecule type" value="Genomic_DNA"/>
</dbReference>
<dbReference type="Pfam" id="PF01545">
    <property type="entry name" value="Cation_efflux"/>
    <property type="match status" value="1"/>
</dbReference>
<accession>A0A2W4VVX4</accession>
<dbReference type="GO" id="GO:0015341">
    <property type="term" value="F:zinc efflux antiporter activity"/>
    <property type="evidence" value="ECO:0007669"/>
    <property type="project" value="TreeGrafter"/>
</dbReference>
<evidence type="ECO:0000256" key="4">
    <source>
        <dbReference type="ARBA" id="ARBA00022692"/>
    </source>
</evidence>
<dbReference type="Proteomes" id="UP000249081">
    <property type="component" value="Unassembled WGS sequence"/>
</dbReference>
<gene>
    <name evidence="11" type="ORF">DCF17_18635</name>
</gene>
<dbReference type="Gene3D" id="3.30.70.1350">
    <property type="entry name" value="Cation efflux protein, cytoplasmic domain"/>
    <property type="match status" value="1"/>
</dbReference>
<dbReference type="InterPro" id="IPR058533">
    <property type="entry name" value="Cation_efflux_TM"/>
</dbReference>
<sequence length="320" mass="35495">MNEGEYQRRISYRLLLTTLWATLLLLAVQAIGGWANQSLTLLSESLHTLVDGFSTVLSLVAVTSPQRQMGREVWGHGRAEVAGTLMLCAFLGFTGVSLLFIALRQVFNGLTGAANPFPVGIDPQVLKFTAAMVILNVALGIYASYQGRSLSSQALKLNTRHFLADAWLSIVMVVALLAIWQNQRWLDPVFALVLLPLVGRSLWRVLNDQLPMLLRPTAIAPEAIAHIAAQVEGVTRCTRIRSRGMVGRQVWVEIHLVLHPEFLEASETIGEQIDAQLRQRYGPLRTQVWVEQARTSRDAYFEPGMPNHLPPSPNSGEDWA</sequence>
<evidence type="ECO:0000256" key="7">
    <source>
        <dbReference type="SAM" id="MobiDB-lite"/>
    </source>
</evidence>
<dbReference type="GO" id="GO:0006882">
    <property type="term" value="P:intracellular zinc ion homeostasis"/>
    <property type="evidence" value="ECO:0007669"/>
    <property type="project" value="TreeGrafter"/>
</dbReference>
<feature type="domain" description="Cation efflux protein transmembrane" evidence="9">
    <location>
        <begin position="17"/>
        <end position="214"/>
    </location>
</feature>
<proteinExistence type="inferred from homology"/>
<keyword evidence="4 8" id="KW-0812">Transmembrane</keyword>
<dbReference type="SUPFAM" id="SSF161111">
    <property type="entry name" value="Cation efflux protein transmembrane domain-like"/>
    <property type="match status" value="1"/>
</dbReference>
<evidence type="ECO:0000259" key="9">
    <source>
        <dbReference type="Pfam" id="PF01545"/>
    </source>
</evidence>
<dbReference type="InterPro" id="IPR036837">
    <property type="entry name" value="Cation_efflux_CTD_sf"/>
</dbReference>
<comment type="similarity">
    <text evidence="2">Belongs to the cation diffusion facilitator (CDF) transporter (TC 2.A.4) family.</text>
</comment>
<evidence type="ECO:0000256" key="6">
    <source>
        <dbReference type="ARBA" id="ARBA00023136"/>
    </source>
</evidence>
<dbReference type="GO" id="GO:0015086">
    <property type="term" value="F:cadmium ion transmembrane transporter activity"/>
    <property type="evidence" value="ECO:0007669"/>
    <property type="project" value="TreeGrafter"/>
</dbReference>
<evidence type="ECO:0000256" key="3">
    <source>
        <dbReference type="ARBA" id="ARBA00022448"/>
    </source>
</evidence>
<dbReference type="InterPro" id="IPR050291">
    <property type="entry name" value="CDF_Transporter"/>
</dbReference>
<dbReference type="AlphaFoldDB" id="A0A2W4VVX4"/>
<dbReference type="PANTHER" id="PTHR43840">
    <property type="entry name" value="MITOCHONDRIAL METAL TRANSPORTER 1-RELATED"/>
    <property type="match status" value="1"/>
</dbReference>
<evidence type="ECO:0000256" key="5">
    <source>
        <dbReference type="ARBA" id="ARBA00022989"/>
    </source>
</evidence>
<evidence type="ECO:0000256" key="8">
    <source>
        <dbReference type="SAM" id="Phobius"/>
    </source>
</evidence>
<comment type="caution">
    <text evidence="11">The sequence shown here is derived from an EMBL/GenBank/DDBJ whole genome shotgun (WGS) entry which is preliminary data.</text>
</comment>
<evidence type="ECO:0000256" key="1">
    <source>
        <dbReference type="ARBA" id="ARBA00004141"/>
    </source>
</evidence>
<evidence type="ECO:0000256" key="2">
    <source>
        <dbReference type="ARBA" id="ARBA00008114"/>
    </source>
</evidence>
<dbReference type="NCBIfam" id="TIGR01297">
    <property type="entry name" value="CDF"/>
    <property type="match status" value="1"/>
</dbReference>
<reference evidence="11 12" key="2">
    <citation type="submission" date="2018-06" db="EMBL/GenBank/DDBJ databases">
        <title>Metagenomic assembly of (sub)arctic Cyanobacteria and their associated microbiome from non-axenic cultures.</title>
        <authorList>
            <person name="Baurain D."/>
        </authorList>
    </citation>
    <scope>NUCLEOTIDE SEQUENCE [LARGE SCALE GENOMIC DNA]</scope>
    <source>
        <strain evidence="11">ULC041bin1</strain>
    </source>
</reference>
<dbReference type="GO" id="GO:0015093">
    <property type="term" value="F:ferrous iron transmembrane transporter activity"/>
    <property type="evidence" value="ECO:0007669"/>
    <property type="project" value="TreeGrafter"/>
</dbReference>
<dbReference type="GO" id="GO:0005886">
    <property type="term" value="C:plasma membrane"/>
    <property type="evidence" value="ECO:0007669"/>
    <property type="project" value="TreeGrafter"/>
</dbReference>
<name>A0A2W4VVX4_9CYAN</name>
<feature type="transmembrane region" description="Helical" evidence="8">
    <location>
        <begin position="85"/>
        <end position="105"/>
    </location>
</feature>
<feature type="transmembrane region" description="Helical" evidence="8">
    <location>
        <begin position="125"/>
        <end position="145"/>
    </location>
</feature>
<protein>
    <submittedName>
        <fullName evidence="11">Cation transporter</fullName>
    </submittedName>
</protein>
<feature type="transmembrane region" description="Helical" evidence="8">
    <location>
        <begin position="166"/>
        <end position="183"/>
    </location>
</feature>
<evidence type="ECO:0000313" key="11">
    <source>
        <dbReference type="EMBL" id="PZO35467.1"/>
    </source>
</evidence>
<dbReference type="SUPFAM" id="SSF160240">
    <property type="entry name" value="Cation efflux protein cytoplasmic domain-like"/>
    <property type="match status" value="1"/>
</dbReference>
<dbReference type="PANTHER" id="PTHR43840:SF15">
    <property type="entry name" value="MITOCHONDRIAL METAL TRANSPORTER 1-RELATED"/>
    <property type="match status" value="1"/>
</dbReference>
<evidence type="ECO:0000313" key="12">
    <source>
        <dbReference type="Proteomes" id="UP000249081"/>
    </source>
</evidence>
<dbReference type="InterPro" id="IPR027469">
    <property type="entry name" value="Cation_efflux_TMD_sf"/>
</dbReference>
<keyword evidence="5 8" id="KW-1133">Transmembrane helix</keyword>
<evidence type="ECO:0000259" key="10">
    <source>
        <dbReference type="Pfam" id="PF16916"/>
    </source>
</evidence>
<dbReference type="InterPro" id="IPR027470">
    <property type="entry name" value="Cation_efflux_CTD"/>
</dbReference>
<dbReference type="Pfam" id="PF16916">
    <property type="entry name" value="ZT_dimer"/>
    <property type="match status" value="1"/>
</dbReference>
<organism evidence="11 12">
    <name type="scientific">Shackletoniella antarctica</name>
    <dbReference type="NCBI Taxonomy" id="268115"/>
    <lineage>
        <taxon>Bacteria</taxon>
        <taxon>Bacillati</taxon>
        <taxon>Cyanobacteriota</taxon>
        <taxon>Cyanophyceae</taxon>
        <taxon>Oculatellales</taxon>
        <taxon>Oculatellaceae</taxon>
        <taxon>Shackletoniella</taxon>
    </lineage>
</organism>
<keyword evidence="3" id="KW-0813">Transport</keyword>
<comment type="subcellular location">
    <subcellularLocation>
        <location evidence="1">Membrane</location>
        <topology evidence="1">Multi-pass membrane protein</topology>
    </subcellularLocation>
</comment>
<keyword evidence="6 8" id="KW-0472">Membrane</keyword>
<feature type="domain" description="Cation efflux protein cytoplasmic" evidence="10">
    <location>
        <begin position="222"/>
        <end position="286"/>
    </location>
</feature>
<dbReference type="Gene3D" id="1.20.1510.10">
    <property type="entry name" value="Cation efflux protein transmembrane domain"/>
    <property type="match status" value="1"/>
</dbReference>